<dbReference type="RefSeq" id="WP_208011076.1">
    <property type="nucleotide sequence ID" value="NZ_CP071796.1"/>
</dbReference>
<accession>A0A975CIY8</accession>
<organism evidence="1 2">
    <name type="scientific">Ottowia testudinis</name>
    <dbReference type="NCBI Taxonomy" id="2816950"/>
    <lineage>
        <taxon>Bacteria</taxon>
        <taxon>Pseudomonadati</taxon>
        <taxon>Pseudomonadota</taxon>
        <taxon>Betaproteobacteria</taxon>
        <taxon>Burkholderiales</taxon>
        <taxon>Comamonadaceae</taxon>
        <taxon>Ottowia</taxon>
    </lineage>
</organism>
<keyword evidence="2" id="KW-1185">Reference proteome</keyword>
<dbReference type="EMBL" id="CP071796">
    <property type="protein sequence ID" value="QTD47180.1"/>
    <property type="molecule type" value="Genomic_DNA"/>
</dbReference>
<gene>
    <name evidence="1" type="ORF">J1M35_10085</name>
</gene>
<reference evidence="1" key="1">
    <citation type="submission" date="2021-03" db="EMBL/GenBank/DDBJ databases">
        <title>Ottowia sp. 27C isolated from the cloaca of a Giant Asian pond turtle (Heosemys grandis).</title>
        <authorList>
            <person name="Spergser J."/>
            <person name="Busse H.-J."/>
        </authorList>
    </citation>
    <scope>NUCLEOTIDE SEQUENCE</scope>
    <source>
        <strain evidence="1">27C</strain>
    </source>
</reference>
<dbReference type="Pfam" id="PF14456">
    <property type="entry name" value="alpha-hel2"/>
    <property type="match status" value="1"/>
</dbReference>
<proteinExistence type="predicted"/>
<dbReference type="AlphaFoldDB" id="A0A975CIY8"/>
<protein>
    <submittedName>
        <fullName evidence="1">PRTRC system protein F</fullName>
    </submittedName>
</protein>
<dbReference type="NCBIfam" id="TIGR03742">
    <property type="entry name" value="PRTRC_F"/>
    <property type="match status" value="1"/>
</dbReference>
<evidence type="ECO:0000313" key="2">
    <source>
        <dbReference type="Proteomes" id="UP000663903"/>
    </source>
</evidence>
<dbReference type="InterPro" id="IPR022283">
    <property type="entry name" value="PRTRC_protein-F"/>
</dbReference>
<sequence length="343" mass="38171">MTALALPRIGAQVPRTIAPGPLLAANATVSRFLVEAEAFDEADIPATWPDSLSACQQALDRWIKRQIGPLHCLNPRFGLHLLSCDGDYFSTFTNPPKRQFEVGAVEASWGEYHEQEWAVGGGLAALSRRVPGLGLVVLHVLRRQSAWVYPLFTPDIACDVATYLYWCGEDDEETALDMHCGEDEEARAAMREEMVRKASLEAAYPAWARRWPRGLELPQCARFLRRAVKRLRAPGDQTVRAVAEDALALAGLDVDDTFRPDIDGEFVGFGAVLSWTEGDVTTRIYDDLLNLAHQGEYCETMGEFRLPLDDPGAFAAWQRAMAGRFEAIRRIDALIHRLSAGDW</sequence>
<evidence type="ECO:0000313" key="1">
    <source>
        <dbReference type="EMBL" id="QTD47180.1"/>
    </source>
</evidence>
<dbReference type="Proteomes" id="UP000663903">
    <property type="component" value="Chromosome"/>
</dbReference>
<name>A0A975CIY8_9BURK</name>
<dbReference type="KEGG" id="otd:J1M35_10085"/>